<name>A0A8X7C5D9_9ARAC</name>
<keyword evidence="1 5" id="KW-0853">WD repeat</keyword>
<evidence type="ECO:0000313" key="6">
    <source>
        <dbReference type="EMBL" id="GFY54618.1"/>
    </source>
</evidence>
<protein>
    <submittedName>
        <fullName evidence="6">Proteasomal ATPase-associated factor 1</fullName>
    </submittedName>
</protein>
<keyword evidence="7" id="KW-1185">Reference proteome</keyword>
<dbReference type="EMBL" id="BMAV01009964">
    <property type="protein sequence ID" value="GFY54618.1"/>
    <property type="molecule type" value="Genomic_DNA"/>
</dbReference>
<evidence type="ECO:0000256" key="1">
    <source>
        <dbReference type="ARBA" id="ARBA00022574"/>
    </source>
</evidence>
<keyword evidence="3" id="KW-0647">Proteasome</keyword>
<keyword evidence="2" id="KW-0677">Repeat</keyword>
<comment type="caution">
    <text evidence="6">The sequence shown here is derived from an EMBL/GenBank/DDBJ whole genome shotgun (WGS) entry which is preliminary data.</text>
</comment>
<dbReference type="PANTHER" id="PTHR19857:SF19">
    <property type="entry name" value="26S PROTEASOME REGULATORY SUBUNIT RPN14"/>
    <property type="match status" value="1"/>
</dbReference>
<evidence type="ECO:0000313" key="7">
    <source>
        <dbReference type="Proteomes" id="UP000886998"/>
    </source>
</evidence>
<feature type="repeat" description="WD" evidence="5">
    <location>
        <begin position="137"/>
        <end position="178"/>
    </location>
</feature>
<dbReference type="Proteomes" id="UP000886998">
    <property type="component" value="Unassembled WGS sequence"/>
</dbReference>
<dbReference type="InterPro" id="IPR036322">
    <property type="entry name" value="WD40_repeat_dom_sf"/>
</dbReference>
<dbReference type="InterPro" id="IPR051179">
    <property type="entry name" value="WD_repeat_multifunction"/>
</dbReference>
<dbReference type="SUPFAM" id="SSF50978">
    <property type="entry name" value="WD40 repeat-like"/>
    <property type="match status" value="1"/>
</dbReference>
<dbReference type="Gene3D" id="2.130.10.10">
    <property type="entry name" value="YVTN repeat-like/Quinoprotein amine dehydrogenase"/>
    <property type="match status" value="2"/>
</dbReference>
<evidence type="ECO:0000256" key="3">
    <source>
        <dbReference type="ARBA" id="ARBA00022942"/>
    </source>
</evidence>
<reference evidence="6" key="1">
    <citation type="submission" date="2020-08" db="EMBL/GenBank/DDBJ databases">
        <title>Multicomponent nature underlies the extraordinary mechanical properties of spider dragline silk.</title>
        <authorList>
            <person name="Kono N."/>
            <person name="Nakamura H."/>
            <person name="Mori M."/>
            <person name="Yoshida Y."/>
            <person name="Ohtoshi R."/>
            <person name="Malay A.D."/>
            <person name="Moran D.A.P."/>
            <person name="Tomita M."/>
            <person name="Numata K."/>
            <person name="Arakawa K."/>
        </authorList>
    </citation>
    <scope>NUCLEOTIDE SEQUENCE</scope>
</reference>
<comment type="similarity">
    <text evidence="4">Belongs to the WD repeat PAAF1/RPN14 family.</text>
</comment>
<dbReference type="AlphaFoldDB" id="A0A8X7C5D9"/>
<dbReference type="PROSITE" id="PS50294">
    <property type="entry name" value="WD_REPEATS_REGION"/>
    <property type="match status" value="2"/>
</dbReference>
<sequence length="398" mass="43335">MDSVTPTVVKRPLLSVQCDWNEVLREKNGTAWVSCKEYGETGKHGKLTSIDSSENILHSIEASEGFKVESISSISLCLSHKDPNCKCEFFAPNKIFSNIHQKSILSLDVTQELGVSICSENRLLIWNANTGSVLRNLEGHVWDVYYCSFFPSGVVVLSAGADMQIKIWSAITGECPVTLTGHKAAITDAAIVERGRNIVTVSKDGTARLWDCGKSSCLHVLSEENGNINCCDVAPVDIDVGTPDASPSDREVGTEGKLLLLGCETGYLKGVGLRSHKQIFQYQCDSAINCCCFISSNSVAFGTQDGKVWLFDLRARLPVTVWEESTSPVLCLISVKNGVFCGRADGTCIYISFISDRCIQLTGPGFDPVYCMAFNGHSIYTGSRDGAVRKYDLSFSSL</sequence>
<organism evidence="6 7">
    <name type="scientific">Trichonephila inaurata madagascariensis</name>
    <dbReference type="NCBI Taxonomy" id="2747483"/>
    <lineage>
        <taxon>Eukaryota</taxon>
        <taxon>Metazoa</taxon>
        <taxon>Ecdysozoa</taxon>
        <taxon>Arthropoda</taxon>
        <taxon>Chelicerata</taxon>
        <taxon>Arachnida</taxon>
        <taxon>Araneae</taxon>
        <taxon>Araneomorphae</taxon>
        <taxon>Entelegynae</taxon>
        <taxon>Araneoidea</taxon>
        <taxon>Nephilidae</taxon>
        <taxon>Trichonephila</taxon>
        <taxon>Trichonephila inaurata</taxon>
    </lineage>
</organism>
<dbReference type="InterPro" id="IPR001680">
    <property type="entry name" value="WD40_rpt"/>
</dbReference>
<dbReference type="PROSITE" id="PS50082">
    <property type="entry name" value="WD_REPEATS_2"/>
    <property type="match status" value="2"/>
</dbReference>
<evidence type="ECO:0000256" key="5">
    <source>
        <dbReference type="PROSITE-ProRule" id="PRU00221"/>
    </source>
</evidence>
<dbReference type="GO" id="GO:0000502">
    <property type="term" value="C:proteasome complex"/>
    <property type="evidence" value="ECO:0007669"/>
    <property type="project" value="UniProtKB-KW"/>
</dbReference>
<feature type="repeat" description="WD" evidence="5">
    <location>
        <begin position="179"/>
        <end position="211"/>
    </location>
</feature>
<dbReference type="SMART" id="SM00320">
    <property type="entry name" value="WD40"/>
    <property type="match status" value="6"/>
</dbReference>
<proteinExistence type="inferred from homology"/>
<gene>
    <name evidence="6" type="primary">PAAF1</name>
    <name evidence="6" type="ORF">TNIN_338181</name>
</gene>
<accession>A0A8X7C5D9</accession>
<dbReference type="PANTHER" id="PTHR19857">
    <property type="entry name" value="MITOCHONDRIAL DIVISION PROTEIN 1-RELATED"/>
    <property type="match status" value="1"/>
</dbReference>
<evidence type="ECO:0000256" key="4">
    <source>
        <dbReference type="ARBA" id="ARBA00038321"/>
    </source>
</evidence>
<evidence type="ECO:0000256" key="2">
    <source>
        <dbReference type="ARBA" id="ARBA00022737"/>
    </source>
</evidence>
<dbReference type="Pfam" id="PF00400">
    <property type="entry name" value="WD40"/>
    <property type="match status" value="3"/>
</dbReference>
<dbReference type="OrthoDB" id="27537at2759"/>
<dbReference type="InterPro" id="IPR015943">
    <property type="entry name" value="WD40/YVTN_repeat-like_dom_sf"/>
</dbReference>